<name>F0QSK8_VULM7</name>
<proteinExistence type="predicted"/>
<dbReference type="KEGG" id="vmo:VMUT_1320"/>
<gene>
    <name evidence="1" type="ordered locus">VMUT_1320</name>
</gene>
<protein>
    <submittedName>
        <fullName evidence="1">Uncharacterized protein</fullName>
    </submittedName>
</protein>
<dbReference type="GeneID" id="10288972"/>
<accession>F0QSK8</accession>
<sequence>MRIINYNKLMNFVSSNPLYEVRETTDTVELLFHAPSEEEAAGTEVVSDEPRPVIRVVFTKRGDELVPREAWIERGSARQRMGVDELDTWLEFVDIYS</sequence>
<dbReference type="HOGENOM" id="CLU_181971_0_0_2"/>
<evidence type="ECO:0000313" key="1">
    <source>
        <dbReference type="EMBL" id="ADY01525.1"/>
    </source>
</evidence>
<dbReference type="Proteomes" id="UP000007485">
    <property type="component" value="Chromosome"/>
</dbReference>
<dbReference type="AlphaFoldDB" id="F0QSK8"/>
<keyword evidence="2" id="KW-1185">Reference proteome</keyword>
<dbReference type="RefSeq" id="WP_013604687.1">
    <property type="nucleotide sequence ID" value="NC_015151.1"/>
</dbReference>
<dbReference type="STRING" id="985053.VMUT_1320"/>
<dbReference type="EMBL" id="CP002529">
    <property type="protein sequence ID" value="ADY01525.1"/>
    <property type="molecule type" value="Genomic_DNA"/>
</dbReference>
<reference evidence="1 2" key="1">
    <citation type="journal article" date="2011" name="J. Bacteriol.">
        <title>Complete genome sequence of 'Vulcanisaeta moutnovskia' strain 768-28, a novel member of the hyperthermophilic crenarchaeal genus vulcanisaeta.</title>
        <authorList>
            <person name="Gumerov V.M."/>
            <person name="Mardanov A.V."/>
            <person name="Beletsky A.V."/>
            <person name="Prokofeva M.I."/>
            <person name="Bonch-Osmolovskaya E.A."/>
            <person name="Ravin N.V."/>
            <person name="Skryabin K.G."/>
        </authorList>
    </citation>
    <scope>NUCLEOTIDE SEQUENCE [LARGE SCALE GENOMIC DNA]</scope>
    <source>
        <strain evidence="1 2">768-28</strain>
    </source>
</reference>
<organism evidence="1 2">
    <name type="scientific">Vulcanisaeta moutnovskia (strain 768-28)</name>
    <dbReference type="NCBI Taxonomy" id="985053"/>
    <lineage>
        <taxon>Archaea</taxon>
        <taxon>Thermoproteota</taxon>
        <taxon>Thermoprotei</taxon>
        <taxon>Thermoproteales</taxon>
        <taxon>Thermoproteaceae</taxon>
        <taxon>Vulcanisaeta</taxon>
    </lineage>
</organism>
<evidence type="ECO:0000313" key="2">
    <source>
        <dbReference type="Proteomes" id="UP000007485"/>
    </source>
</evidence>
<dbReference type="OrthoDB" id="26187at2157"/>
<dbReference type="eggNOG" id="arCOG05511">
    <property type="taxonomic scope" value="Archaea"/>
</dbReference>